<dbReference type="PROSITE" id="PS50109">
    <property type="entry name" value="HIS_KIN"/>
    <property type="match status" value="1"/>
</dbReference>
<dbReference type="Gene3D" id="3.40.50.2300">
    <property type="match status" value="1"/>
</dbReference>
<dbReference type="SMART" id="SM00387">
    <property type="entry name" value="HATPase_c"/>
    <property type="match status" value="1"/>
</dbReference>
<feature type="modified residue" description="Phosphohistidine" evidence="9">
    <location>
        <position position="1252"/>
    </location>
</feature>
<evidence type="ECO:0000256" key="6">
    <source>
        <dbReference type="ARBA" id="ARBA00022777"/>
    </source>
</evidence>
<keyword evidence="11" id="KW-0175">Coiled coil</keyword>
<dbReference type="SUPFAM" id="SSF50341">
    <property type="entry name" value="CheW-like"/>
    <property type="match status" value="1"/>
</dbReference>
<dbReference type="Proteomes" id="UP000192342">
    <property type="component" value="Unassembled WGS sequence"/>
</dbReference>
<keyword evidence="5" id="KW-0808">Transferase</keyword>
<feature type="compositionally biased region" description="Polar residues" evidence="12">
    <location>
        <begin position="1429"/>
        <end position="1440"/>
    </location>
</feature>
<dbReference type="InterPro" id="IPR001789">
    <property type="entry name" value="Sig_transdc_resp-reg_receiver"/>
</dbReference>
<dbReference type="InterPro" id="IPR036641">
    <property type="entry name" value="HPT_dom_sf"/>
</dbReference>
<dbReference type="SMART" id="SM00260">
    <property type="entry name" value="CheW"/>
    <property type="match status" value="1"/>
</dbReference>
<feature type="coiled-coil region" evidence="11">
    <location>
        <begin position="1393"/>
        <end position="1427"/>
    </location>
</feature>
<dbReference type="PROSITE" id="PS50110">
    <property type="entry name" value="RESPONSE_REGULATORY"/>
    <property type="match status" value="1"/>
</dbReference>
<feature type="domain" description="Response regulatory" evidence="14">
    <location>
        <begin position="1864"/>
        <end position="1980"/>
    </location>
</feature>
<keyword evidence="18" id="KW-1185">Reference proteome</keyword>
<dbReference type="InterPro" id="IPR004105">
    <property type="entry name" value="CheA-like_dim"/>
</dbReference>
<dbReference type="Pfam" id="PF01627">
    <property type="entry name" value="Hpt"/>
    <property type="match status" value="5"/>
</dbReference>
<evidence type="ECO:0000256" key="11">
    <source>
        <dbReference type="SAM" id="Coils"/>
    </source>
</evidence>
<evidence type="ECO:0000256" key="10">
    <source>
        <dbReference type="PROSITE-ProRule" id="PRU00169"/>
    </source>
</evidence>
<evidence type="ECO:0000313" key="17">
    <source>
        <dbReference type="EMBL" id="ORE87495.1"/>
    </source>
</evidence>
<evidence type="ECO:0000256" key="5">
    <source>
        <dbReference type="ARBA" id="ARBA00022679"/>
    </source>
</evidence>
<evidence type="ECO:0000256" key="3">
    <source>
        <dbReference type="ARBA" id="ARBA00021495"/>
    </source>
</evidence>
<dbReference type="InterPro" id="IPR058661">
    <property type="entry name" value="FimL_2nd"/>
</dbReference>
<dbReference type="Pfam" id="PF00072">
    <property type="entry name" value="Response_reg"/>
    <property type="match status" value="1"/>
</dbReference>
<feature type="domain" description="HPt" evidence="16">
    <location>
        <begin position="575"/>
        <end position="686"/>
    </location>
</feature>
<accession>A0A1Y1SER0</accession>
<feature type="modified residue" description="Phosphohistidine" evidence="9">
    <location>
        <position position="747"/>
    </location>
</feature>
<proteinExistence type="predicted"/>
<comment type="catalytic activity">
    <reaction evidence="1">
        <text>ATP + protein L-histidine = ADP + protein N-phospho-L-histidine.</text>
        <dbReference type="EC" id="2.7.13.3"/>
    </reaction>
</comment>
<gene>
    <name evidence="17" type="ORF">ATO7_10647</name>
</gene>
<dbReference type="InterPro" id="IPR005467">
    <property type="entry name" value="His_kinase_dom"/>
</dbReference>
<dbReference type="Gene3D" id="1.20.120.160">
    <property type="entry name" value="HPT domain"/>
    <property type="match status" value="5"/>
</dbReference>
<dbReference type="GO" id="GO:0000155">
    <property type="term" value="F:phosphorelay sensor kinase activity"/>
    <property type="evidence" value="ECO:0007669"/>
    <property type="project" value="InterPro"/>
</dbReference>
<protein>
    <recommendedName>
        <fullName evidence="3">Chemotaxis protein CheA</fullName>
        <ecNumber evidence="2">2.7.13.3</ecNumber>
    </recommendedName>
</protein>
<dbReference type="SUPFAM" id="SSF47226">
    <property type="entry name" value="Histidine-containing phosphotransfer domain, HPT domain"/>
    <property type="match status" value="5"/>
</dbReference>
<comment type="caution">
    <text evidence="17">The sequence shown here is derived from an EMBL/GenBank/DDBJ whole genome shotgun (WGS) entry which is preliminary data.</text>
</comment>
<dbReference type="CDD" id="cd00088">
    <property type="entry name" value="HPT"/>
    <property type="match status" value="5"/>
</dbReference>
<dbReference type="STRING" id="1317117.ATO7_10647"/>
<dbReference type="SMART" id="SM00073">
    <property type="entry name" value="HPT"/>
    <property type="match status" value="5"/>
</dbReference>
<dbReference type="EMBL" id="AQQV01000002">
    <property type="protein sequence ID" value="ORE87495.1"/>
    <property type="molecule type" value="Genomic_DNA"/>
</dbReference>
<evidence type="ECO:0000259" key="13">
    <source>
        <dbReference type="PROSITE" id="PS50109"/>
    </source>
</evidence>
<dbReference type="Pfam" id="PF02518">
    <property type="entry name" value="HATPase_c"/>
    <property type="match status" value="1"/>
</dbReference>
<feature type="region of interest" description="Disordered" evidence="12">
    <location>
        <begin position="1427"/>
        <end position="1449"/>
    </location>
</feature>
<evidence type="ECO:0000256" key="7">
    <source>
        <dbReference type="ARBA" id="ARBA00023012"/>
    </source>
</evidence>
<keyword evidence="6 17" id="KW-0418">Kinase</keyword>
<dbReference type="Pfam" id="PF01584">
    <property type="entry name" value="CheW"/>
    <property type="match status" value="1"/>
</dbReference>
<feature type="region of interest" description="Disordered" evidence="12">
    <location>
        <begin position="975"/>
        <end position="1019"/>
    </location>
</feature>
<feature type="domain" description="CheW-like" evidence="15">
    <location>
        <begin position="1701"/>
        <end position="1843"/>
    </location>
</feature>
<evidence type="ECO:0000256" key="9">
    <source>
        <dbReference type="PROSITE-ProRule" id="PRU00110"/>
    </source>
</evidence>
<dbReference type="InterPro" id="IPR036061">
    <property type="entry name" value="CheW-like_dom_sf"/>
</dbReference>
<evidence type="ECO:0000259" key="15">
    <source>
        <dbReference type="PROSITE" id="PS50851"/>
    </source>
</evidence>
<feature type="domain" description="HPt" evidence="16">
    <location>
        <begin position="828"/>
        <end position="933"/>
    </location>
</feature>
<feature type="domain" description="Histidine kinase" evidence="13">
    <location>
        <begin position="1563"/>
        <end position="1699"/>
    </location>
</feature>
<organism evidence="17 18">
    <name type="scientific">Oceanococcus atlanticus</name>
    <dbReference type="NCBI Taxonomy" id="1317117"/>
    <lineage>
        <taxon>Bacteria</taxon>
        <taxon>Pseudomonadati</taxon>
        <taxon>Pseudomonadota</taxon>
        <taxon>Gammaproteobacteria</taxon>
        <taxon>Chromatiales</taxon>
        <taxon>Oceanococcaceae</taxon>
        <taxon>Oceanococcus</taxon>
    </lineage>
</organism>
<dbReference type="InterPro" id="IPR002545">
    <property type="entry name" value="CheW-lke_dom"/>
</dbReference>
<dbReference type="PROSITE" id="PS50894">
    <property type="entry name" value="HPT"/>
    <property type="match status" value="5"/>
</dbReference>
<evidence type="ECO:0000259" key="14">
    <source>
        <dbReference type="PROSITE" id="PS50110"/>
    </source>
</evidence>
<dbReference type="Pfam" id="PF26379">
    <property type="entry name" value="FimL_2nd"/>
    <property type="match status" value="1"/>
</dbReference>
<dbReference type="SUPFAM" id="SSF55874">
    <property type="entry name" value="ATPase domain of HSP90 chaperone/DNA topoisomerase II/histidine kinase"/>
    <property type="match status" value="1"/>
</dbReference>
<reference evidence="17 18" key="1">
    <citation type="submission" date="2013-04" db="EMBL/GenBank/DDBJ databases">
        <title>Oceanococcus atlanticus 22II-S10r2 Genome Sequencing.</title>
        <authorList>
            <person name="Lai Q."/>
            <person name="Li G."/>
            <person name="Shao Z."/>
        </authorList>
    </citation>
    <scope>NUCLEOTIDE SEQUENCE [LARGE SCALE GENOMIC DNA]</scope>
    <source>
        <strain evidence="17 18">22II-S10r2</strain>
    </source>
</reference>
<dbReference type="PANTHER" id="PTHR43395:SF8">
    <property type="entry name" value="HISTIDINE KINASE"/>
    <property type="match status" value="1"/>
</dbReference>
<dbReference type="Gene3D" id="3.30.565.10">
    <property type="entry name" value="Histidine kinase-like ATPase, C-terminal domain"/>
    <property type="match status" value="1"/>
</dbReference>
<feature type="domain" description="HPt" evidence="16">
    <location>
        <begin position="1027"/>
        <end position="1130"/>
    </location>
</feature>
<feature type="region of interest" description="Disordered" evidence="12">
    <location>
        <begin position="1307"/>
        <end position="1329"/>
    </location>
</feature>
<dbReference type="InterPro" id="IPR036890">
    <property type="entry name" value="HATPase_C_sf"/>
</dbReference>
<evidence type="ECO:0000256" key="8">
    <source>
        <dbReference type="ARBA" id="ARBA00035100"/>
    </source>
</evidence>
<dbReference type="FunFam" id="3.30.565.10:FF:000016">
    <property type="entry name" value="Chemotaxis protein CheA, putative"/>
    <property type="match status" value="1"/>
</dbReference>
<dbReference type="EC" id="2.7.13.3" evidence="2"/>
<sequence length="1983" mass="215085">MNVKGPQSDVNRGLFWVQGDLGQGLQRARGLIESYLEDGPEHVALLEQCVSELRQIANIASVIQCYSVYLLASEMVETVQFAINTPVEDGEANFAALVAATLQVSDYIELLAHGETDHPLVFAPNINDLRVARGAQGQSRAVLFSRFMDVRGVAVLPPDDPARRKPGMSQALARKTAPVMQKAVLGVIRDVQREKSLQVLGKAAGQLASVARDSQVYLCWQGVTLMCEVLATEPELANPDVHKLISKAGQCAKALAANGEDAIAKAAGRLGAQCMHLGTLAEEPNLIVERIREEFALGGADVTYTRLQALRERLSQPSIDSLQTVTREIRHNLSDIKDSIDLALRSQTLGDVSESLVGRLESVSSTLMVLGLDALGQLARSQAETVAALQGSNDEAAWLDVAETLIRIEQGLEAELMPPGRDTLVDESAHQDLREGVSAVLRESLVNISRIKSELDQYIARGQESSLASARDMLVEMASGFELIGSDHPTRVIRSIQSLLVAERVAPARQRGVLADRLADVIAGVEYYLEALKEKQPNAEHLLDEVEGYLSAFEDTLNQGVAAEPIEEVSAAPVAQDIDPEFREIFIEESREVMAELDAAMPRWAQNPSDPDVLATVRRAFHTLKGSGRMVGASEIGEFAWSIEDMLNRCLDGALPLSGEISSLISDAVGLLPEIVRRFAEGESALELVQPMQQKARAALGETSDDDAAEVMAIFKDDAAGELQMLAARAHDNAEVVADQDLERALHTLRGGAATAGVDALAQLAETAERLVQGLRACNQPMPADLLERVCGRMSTQLDAATSGAVIERDEALEAELTERLAGLQADRGGVDLELASIFAEEAAELLGQAEAELKNWTTQPDSATTQHNLQRIFHTIKGSARTAGGMGLGQVGEALDALMKSVIDGQLTQLDQALFDRIGRCVLATYDLLDEFREGRDADPSVALAALSGAGPEPEFELVLADDEADAALTLSAQEPPAAMDLELDSGTPDLLLDEAPAHSVPPDSGSSSPVDSAADEDDYSVVEDVWPADAEILDMFQAEAQELLESMDRHFSDWEADTQAREPLRELQRQLHTFKGGARMAGLNSMGAVAHQMESMFARIEQGEQADSQTFGRLHQAIDGLHQLIDEVKQGRQPLGARELLDDLLSEASSSQAEFESVDVQAASQAPTETESGAESPFVMPPRADSASDSVTFSTVDFGAEAPAGADQEMVEIFLPEAQELMEAFDAARGRWAEQPQDGDALAEILRVLHTLKGGARMAGLARLGDDVHDLESELEAVSREGQSATPALLERLQGSSDTFHQHMAQAAAGHASPAESGDAPSPHPVLELPGDYDYRSDALDDIQPRAWSRELQWEAPQDERLAAIRRETARVSVEQLDSMLNEAGEISIYRSRLERQVSAFSGQLREVEQTIARIRDQLRMLESETDAQIQSRTQGLQSEEGESDRYGEEFDPLEMDRYSRMQELTRALSESVTDLFSLHATMTDVVSETDTLLLQQGRVNTSVQQGLMGTLMVPFSRQVQRLQRVARQTAGEHGKQVELQLQGIEAEMDRNVLERMTPVIEHVVRNCVIHGIETPDVRSAAGKAPVGRMSISLTRDGSKLAIEIRDDGAGLDFSRIREKAIERGLMGGDAELSEAELAQFIFQPGFSTAQTLTQDAGRGVGMDVVSSEVKQLGGTLELDSKTGHGARFVIRLPLSLAISQALLVQVADEVYAAPLSTIEGIARIPRDDLAAYMDDDQRFAYGDQEYRVRYLGQLLGLDAAPADERDHVPVILVHSGEGMGISERRVAIVVDQLLGSRELVTKTAGPQVSTVVGVTGATIQADGRVVLILDVVALVQDRLFKTLQAGGDAEGAQGAAQRVPLVMVIDDSITMRRVAERLLTRNGYRVATAKDGMDGIAQLQAESPDAVLLDIEMPKVDGFEVATFIRNNERLADLPIIMITSRSGDKHRERAEAIGVNRYLIKPYQEQQLISELRDVMTEA</sequence>
<keyword evidence="7" id="KW-0902">Two-component regulatory system</keyword>
<dbReference type="InterPro" id="IPR004358">
    <property type="entry name" value="Sig_transdc_His_kin-like_C"/>
</dbReference>
<name>A0A1Y1SER0_9GAMM</name>
<feature type="modified residue" description="Phosphohistidine" evidence="9">
    <location>
        <position position="622"/>
    </location>
</feature>
<feature type="compositionally biased region" description="Low complexity" evidence="12">
    <location>
        <begin position="1307"/>
        <end position="1317"/>
    </location>
</feature>
<dbReference type="GO" id="GO:0005737">
    <property type="term" value="C:cytoplasm"/>
    <property type="evidence" value="ECO:0007669"/>
    <property type="project" value="InterPro"/>
</dbReference>
<dbReference type="SMART" id="SM01231">
    <property type="entry name" value="H-kinase_dim"/>
    <property type="match status" value="1"/>
</dbReference>
<evidence type="ECO:0000256" key="4">
    <source>
        <dbReference type="ARBA" id="ARBA00022553"/>
    </source>
</evidence>
<dbReference type="InterPro" id="IPR003594">
    <property type="entry name" value="HATPase_dom"/>
</dbReference>
<feature type="domain" description="HPt" evidence="16">
    <location>
        <begin position="1205"/>
        <end position="1309"/>
    </location>
</feature>
<dbReference type="PROSITE" id="PS50851">
    <property type="entry name" value="CHEW"/>
    <property type="match status" value="1"/>
</dbReference>
<dbReference type="PANTHER" id="PTHR43395">
    <property type="entry name" value="SENSOR HISTIDINE KINASE CHEA"/>
    <property type="match status" value="1"/>
</dbReference>
<dbReference type="SMART" id="SM00448">
    <property type="entry name" value="REC"/>
    <property type="match status" value="1"/>
</dbReference>
<evidence type="ECO:0000313" key="18">
    <source>
        <dbReference type="Proteomes" id="UP000192342"/>
    </source>
</evidence>
<feature type="compositionally biased region" description="Polar residues" evidence="12">
    <location>
        <begin position="1164"/>
        <end position="1175"/>
    </location>
</feature>
<feature type="modified residue" description="Phosphohistidine" evidence="9">
    <location>
        <position position="875"/>
    </location>
</feature>
<evidence type="ECO:0000256" key="12">
    <source>
        <dbReference type="SAM" id="MobiDB-lite"/>
    </source>
</evidence>
<evidence type="ECO:0000259" key="16">
    <source>
        <dbReference type="PROSITE" id="PS50894"/>
    </source>
</evidence>
<dbReference type="SUPFAM" id="SSF52172">
    <property type="entry name" value="CheY-like"/>
    <property type="match status" value="1"/>
</dbReference>
<feature type="modified residue" description="Phosphohistidine" evidence="9">
    <location>
        <position position="1074"/>
    </location>
</feature>
<dbReference type="CDD" id="cd17546">
    <property type="entry name" value="REC_hyHK_CKI1_RcsC-like"/>
    <property type="match status" value="1"/>
</dbReference>
<dbReference type="Gene3D" id="2.30.30.40">
    <property type="entry name" value="SH3 Domains"/>
    <property type="match status" value="1"/>
</dbReference>
<feature type="modified residue" description="4-aspartylphosphate" evidence="10">
    <location>
        <position position="1913"/>
    </location>
</feature>
<dbReference type="GO" id="GO:0006935">
    <property type="term" value="P:chemotaxis"/>
    <property type="evidence" value="ECO:0007669"/>
    <property type="project" value="InterPro"/>
</dbReference>
<feature type="domain" description="HPt" evidence="16">
    <location>
        <begin position="704"/>
        <end position="801"/>
    </location>
</feature>
<dbReference type="InterPro" id="IPR051315">
    <property type="entry name" value="Bact_Chemotaxis_CheA"/>
</dbReference>
<comment type="function">
    <text evidence="8">Involved in the transmission of sensory signals from the chemoreceptors to the flagellar motors. CheA is autophosphorylated; it can transfer its phosphate group to either CheB or CheY.</text>
</comment>
<dbReference type="RefSeq" id="WP_083561724.1">
    <property type="nucleotide sequence ID" value="NZ_AQQV01000002.1"/>
</dbReference>
<evidence type="ECO:0000256" key="1">
    <source>
        <dbReference type="ARBA" id="ARBA00000085"/>
    </source>
</evidence>
<feature type="coiled-coil region" evidence="11">
    <location>
        <begin position="807"/>
        <end position="860"/>
    </location>
</feature>
<keyword evidence="4 10" id="KW-0597">Phosphoprotein</keyword>
<dbReference type="InterPro" id="IPR011006">
    <property type="entry name" value="CheY-like_superfamily"/>
</dbReference>
<feature type="compositionally biased region" description="Low complexity" evidence="12">
    <location>
        <begin position="1002"/>
        <end position="1014"/>
    </location>
</feature>
<dbReference type="InterPro" id="IPR008207">
    <property type="entry name" value="Sig_transdc_His_kin_Hpt_dom"/>
</dbReference>
<evidence type="ECO:0000256" key="2">
    <source>
        <dbReference type="ARBA" id="ARBA00012438"/>
    </source>
</evidence>
<dbReference type="PRINTS" id="PR00344">
    <property type="entry name" value="BCTRLSENSOR"/>
</dbReference>
<feature type="region of interest" description="Disordered" evidence="12">
    <location>
        <begin position="1157"/>
        <end position="1188"/>
    </location>
</feature>